<name>A0A9W9G883_9EURO</name>
<organism evidence="1 2">
    <name type="scientific">Penicillium angulare</name>
    <dbReference type="NCBI Taxonomy" id="116970"/>
    <lineage>
        <taxon>Eukaryota</taxon>
        <taxon>Fungi</taxon>
        <taxon>Dikarya</taxon>
        <taxon>Ascomycota</taxon>
        <taxon>Pezizomycotina</taxon>
        <taxon>Eurotiomycetes</taxon>
        <taxon>Eurotiomycetidae</taxon>
        <taxon>Eurotiales</taxon>
        <taxon>Aspergillaceae</taxon>
        <taxon>Penicillium</taxon>
    </lineage>
</organism>
<proteinExistence type="predicted"/>
<reference evidence="1" key="1">
    <citation type="submission" date="2022-11" db="EMBL/GenBank/DDBJ databases">
        <authorList>
            <person name="Petersen C."/>
        </authorList>
    </citation>
    <scope>NUCLEOTIDE SEQUENCE</scope>
    <source>
        <strain evidence="1">IBT 30069</strain>
    </source>
</reference>
<protein>
    <submittedName>
        <fullName evidence="1">Uncharacterized protein</fullName>
    </submittedName>
</protein>
<dbReference type="Proteomes" id="UP001149165">
    <property type="component" value="Unassembled WGS sequence"/>
</dbReference>
<accession>A0A9W9G883</accession>
<reference evidence="1" key="2">
    <citation type="journal article" date="2023" name="IMA Fungus">
        <title>Comparative genomic study of the Penicillium genus elucidates a diverse pangenome and 15 lateral gene transfer events.</title>
        <authorList>
            <person name="Petersen C."/>
            <person name="Sorensen T."/>
            <person name="Nielsen M.R."/>
            <person name="Sondergaard T.E."/>
            <person name="Sorensen J.L."/>
            <person name="Fitzpatrick D.A."/>
            <person name="Frisvad J.C."/>
            <person name="Nielsen K.L."/>
        </authorList>
    </citation>
    <scope>NUCLEOTIDE SEQUENCE</scope>
    <source>
        <strain evidence="1">IBT 30069</strain>
    </source>
</reference>
<gene>
    <name evidence="1" type="ORF">N7456_002405</name>
</gene>
<dbReference type="OrthoDB" id="76567at2759"/>
<evidence type="ECO:0000313" key="2">
    <source>
        <dbReference type="Proteomes" id="UP001149165"/>
    </source>
</evidence>
<dbReference type="AlphaFoldDB" id="A0A9W9G883"/>
<dbReference type="EMBL" id="JAPQKH010000002">
    <property type="protein sequence ID" value="KAJ5113871.1"/>
    <property type="molecule type" value="Genomic_DNA"/>
</dbReference>
<comment type="caution">
    <text evidence="1">The sequence shown here is derived from an EMBL/GenBank/DDBJ whole genome shotgun (WGS) entry which is preliminary data.</text>
</comment>
<sequence length="371" mass="42747">MDTTTNEIEEDLSGPGVSAPFTPEYIYADFGRYKKIISFEFKRLQQSDNSLLKRYHNTDQSRFLSQRRDHLEKINVLRSLDTQKHQSENSSPRSDFTDIMISHLPYDIPNPSKVAYETNYLLHSTCLVKFYFANLADYESFVNFDTLEPQRFKYLSQKQILVKMALPAHGTTAGVINNFINRELVQMGMRTDEELKTFNGQTISSDDGKEAKQASQAWGSFVFPPNYSTKKPTVVLEIGSLETAEKLKDDALFWLNPKKGAASIVITCKIDRQMPFIALEKWERPGTNGKLKITEVIMITKKTKAMEKEEGKSRRNEVQIELSKTTMTIPFGTLFRREPGPGQTDIIFDERMLKNLAIRAWEEQNFLHREI</sequence>
<evidence type="ECO:0000313" key="1">
    <source>
        <dbReference type="EMBL" id="KAJ5113871.1"/>
    </source>
</evidence>
<keyword evidence="2" id="KW-1185">Reference proteome</keyword>